<keyword evidence="1" id="KW-1133">Transmembrane helix</keyword>
<dbReference type="Proteomes" id="UP000095283">
    <property type="component" value="Unplaced"/>
</dbReference>
<organism evidence="2 3">
    <name type="scientific">Heterorhabditis bacteriophora</name>
    <name type="common">Entomopathogenic nematode worm</name>
    <dbReference type="NCBI Taxonomy" id="37862"/>
    <lineage>
        <taxon>Eukaryota</taxon>
        <taxon>Metazoa</taxon>
        <taxon>Ecdysozoa</taxon>
        <taxon>Nematoda</taxon>
        <taxon>Chromadorea</taxon>
        <taxon>Rhabditida</taxon>
        <taxon>Rhabditina</taxon>
        <taxon>Rhabditomorpha</taxon>
        <taxon>Strongyloidea</taxon>
        <taxon>Heterorhabditidae</taxon>
        <taxon>Heterorhabditis</taxon>
    </lineage>
</organism>
<evidence type="ECO:0000256" key="1">
    <source>
        <dbReference type="SAM" id="Phobius"/>
    </source>
</evidence>
<protein>
    <submittedName>
        <fullName evidence="3">Serine incorporator 5</fullName>
    </submittedName>
</protein>
<feature type="transmembrane region" description="Helical" evidence="1">
    <location>
        <begin position="81"/>
        <end position="100"/>
    </location>
</feature>
<name>A0A1I7WPQ2_HETBA</name>
<dbReference type="AlphaFoldDB" id="A0A1I7WPQ2"/>
<sequence length="169" mass="19301">MICFINVDHVTHSGAATTVTTFVIQFLPTAVFLIVIFFLMLIRNSNLICSFSDVVCMVNRNGTETNNLPTDSIRHVLGFHVCYFIYYLAVYFCVLSSAWVYSLGQFWVDIPLNSLSWIFSCILCLTSQNVNTPLEKNIQQQQQESRYCLNIPHYPVVVCLVTSLFFDSD</sequence>
<keyword evidence="1" id="KW-0812">Transmembrane</keyword>
<reference evidence="3" key="1">
    <citation type="submission" date="2016-11" db="UniProtKB">
        <authorList>
            <consortium name="WormBaseParasite"/>
        </authorList>
    </citation>
    <scope>IDENTIFICATION</scope>
</reference>
<feature type="transmembrane region" description="Helical" evidence="1">
    <location>
        <begin position="106"/>
        <end position="126"/>
    </location>
</feature>
<evidence type="ECO:0000313" key="2">
    <source>
        <dbReference type="Proteomes" id="UP000095283"/>
    </source>
</evidence>
<feature type="transmembrane region" description="Helical" evidence="1">
    <location>
        <begin position="147"/>
        <end position="166"/>
    </location>
</feature>
<keyword evidence="2" id="KW-1185">Reference proteome</keyword>
<dbReference type="WBParaSite" id="Hba_07118">
    <property type="protein sequence ID" value="Hba_07118"/>
    <property type="gene ID" value="Hba_07118"/>
</dbReference>
<evidence type="ECO:0000313" key="3">
    <source>
        <dbReference type="WBParaSite" id="Hba_07118"/>
    </source>
</evidence>
<keyword evidence="1" id="KW-0472">Membrane</keyword>
<proteinExistence type="predicted"/>
<feature type="transmembrane region" description="Helical" evidence="1">
    <location>
        <begin position="22"/>
        <end position="42"/>
    </location>
</feature>
<accession>A0A1I7WPQ2</accession>